<dbReference type="EMBL" id="JBHRSL010000010">
    <property type="protein sequence ID" value="MFC3052460.1"/>
    <property type="molecule type" value="Genomic_DNA"/>
</dbReference>
<feature type="transmembrane region" description="Helical" evidence="8">
    <location>
        <begin position="80"/>
        <end position="99"/>
    </location>
</feature>
<evidence type="ECO:0000259" key="9">
    <source>
        <dbReference type="PROSITE" id="PS50850"/>
    </source>
</evidence>
<keyword evidence="4" id="KW-1003">Cell membrane</keyword>
<evidence type="ECO:0000313" key="11">
    <source>
        <dbReference type="Proteomes" id="UP001595444"/>
    </source>
</evidence>
<keyword evidence="5 8" id="KW-0812">Transmembrane</keyword>
<evidence type="ECO:0000256" key="1">
    <source>
        <dbReference type="ARBA" id="ARBA00004651"/>
    </source>
</evidence>
<evidence type="ECO:0000256" key="5">
    <source>
        <dbReference type="ARBA" id="ARBA00022692"/>
    </source>
</evidence>
<feature type="transmembrane region" description="Helical" evidence="8">
    <location>
        <begin position="138"/>
        <end position="160"/>
    </location>
</feature>
<comment type="similarity">
    <text evidence="2">Belongs to the major facilitator superfamily.</text>
</comment>
<dbReference type="Proteomes" id="UP001595444">
    <property type="component" value="Unassembled WGS sequence"/>
</dbReference>
<reference evidence="11" key="1">
    <citation type="journal article" date="2019" name="Int. J. Syst. Evol. Microbiol.">
        <title>The Global Catalogue of Microorganisms (GCM) 10K type strain sequencing project: providing services to taxonomists for standard genome sequencing and annotation.</title>
        <authorList>
            <consortium name="The Broad Institute Genomics Platform"/>
            <consortium name="The Broad Institute Genome Sequencing Center for Infectious Disease"/>
            <person name="Wu L."/>
            <person name="Ma J."/>
        </authorList>
    </citation>
    <scope>NUCLEOTIDE SEQUENCE [LARGE SCALE GENOMIC DNA]</scope>
    <source>
        <strain evidence="11">KCTC 62164</strain>
    </source>
</reference>
<organism evidence="10 11">
    <name type="scientific">Kordiimonas pumila</name>
    <dbReference type="NCBI Taxonomy" id="2161677"/>
    <lineage>
        <taxon>Bacteria</taxon>
        <taxon>Pseudomonadati</taxon>
        <taxon>Pseudomonadota</taxon>
        <taxon>Alphaproteobacteria</taxon>
        <taxon>Kordiimonadales</taxon>
        <taxon>Kordiimonadaceae</taxon>
        <taxon>Kordiimonas</taxon>
    </lineage>
</organism>
<keyword evidence="11" id="KW-1185">Reference proteome</keyword>
<comment type="subcellular location">
    <subcellularLocation>
        <location evidence="1">Cell membrane</location>
        <topology evidence="1">Multi-pass membrane protein</topology>
    </subcellularLocation>
</comment>
<evidence type="ECO:0000256" key="8">
    <source>
        <dbReference type="SAM" id="Phobius"/>
    </source>
</evidence>
<feature type="transmembrane region" description="Helical" evidence="8">
    <location>
        <begin position="52"/>
        <end position="73"/>
    </location>
</feature>
<dbReference type="PANTHER" id="PTHR43271:SF2">
    <property type="entry name" value="BLL2771 PROTEIN"/>
    <property type="match status" value="1"/>
</dbReference>
<dbReference type="PANTHER" id="PTHR43271">
    <property type="entry name" value="BLL2771 PROTEIN"/>
    <property type="match status" value="1"/>
</dbReference>
<dbReference type="InterPro" id="IPR011701">
    <property type="entry name" value="MFS"/>
</dbReference>
<keyword evidence="7 8" id="KW-0472">Membrane</keyword>
<evidence type="ECO:0000256" key="2">
    <source>
        <dbReference type="ARBA" id="ARBA00008335"/>
    </source>
</evidence>
<proteinExistence type="inferred from homology"/>
<evidence type="ECO:0000256" key="3">
    <source>
        <dbReference type="ARBA" id="ARBA00022448"/>
    </source>
</evidence>
<evidence type="ECO:0000313" key="10">
    <source>
        <dbReference type="EMBL" id="MFC3052460.1"/>
    </source>
</evidence>
<dbReference type="SUPFAM" id="SSF103473">
    <property type="entry name" value="MFS general substrate transporter"/>
    <property type="match status" value="1"/>
</dbReference>
<dbReference type="InterPro" id="IPR020846">
    <property type="entry name" value="MFS_dom"/>
</dbReference>
<evidence type="ECO:0000256" key="7">
    <source>
        <dbReference type="ARBA" id="ARBA00023136"/>
    </source>
</evidence>
<accession>A0ABV7D6C6</accession>
<feature type="transmembrane region" description="Helical" evidence="8">
    <location>
        <begin position="251"/>
        <end position="268"/>
    </location>
</feature>
<feature type="transmembrane region" description="Helical" evidence="8">
    <location>
        <begin position="217"/>
        <end position="239"/>
    </location>
</feature>
<name>A0ABV7D6C6_9PROT</name>
<feature type="transmembrane region" description="Helical" evidence="8">
    <location>
        <begin position="166"/>
        <end position="186"/>
    </location>
</feature>
<protein>
    <submittedName>
        <fullName evidence="10">MFS transporter</fullName>
    </submittedName>
</protein>
<keyword evidence="3" id="KW-0813">Transport</keyword>
<evidence type="ECO:0000256" key="6">
    <source>
        <dbReference type="ARBA" id="ARBA00022989"/>
    </source>
</evidence>
<feature type="transmembrane region" description="Helical" evidence="8">
    <location>
        <begin position="280"/>
        <end position="301"/>
    </location>
</feature>
<dbReference type="RefSeq" id="WP_194213877.1">
    <property type="nucleotide sequence ID" value="NZ_CP061205.1"/>
</dbReference>
<dbReference type="PROSITE" id="PS50850">
    <property type="entry name" value="MFS"/>
    <property type="match status" value="1"/>
</dbReference>
<comment type="caution">
    <text evidence="10">The sequence shown here is derived from an EMBL/GenBank/DDBJ whole genome shotgun (WGS) entry which is preliminary data.</text>
</comment>
<dbReference type="InterPro" id="IPR036259">
    <property type="entry name" value="MFS_trans_sf"/>
</dbReference>
<sequence>MHTVPPTKAAAILACTLIVAGTVLLLSAIDLVLPSVPDMPEIFGTTIAHSQLVIAAFVGGSTIGMLIYGSLAAHYGRRRLFIASLATYIVFTVLAIFSPDIWSLVVLRFLQGAAASGTAALAPGLIRSLFSELGAMKALSAMGSIEALVPGLAPLAGAWLHVHYGWTASFTVTAALVTFICLIIVIRPRLIPSIGTSHNKAAGGYLKLLKSPTYLRYAMGHACVLGGLLCFVFSAPAIIIETMNGEIHDFIYMQMTGVTCFIITANISGNLVKRYGVEPIIMAGTLIACMGVLVLLFYSLIGPNKPEHLLFMFWILNTGLGLRGGPGFVQALSASNGDDDRASAILLVAVTGFAAIATALVAPFIQYGLIALSITTCIIVLPSVFLMLFIKPLGYTAPTLGE</sequence>
<gene>
    <name evidence="10" type="ORF">ACFOKA_11160</name>
</gene>
<dbReference type="Pfam" id="PF07690">
    <property type="entry name" value="MFS_1"/>
    <property type="match status" value="1"/>
</dbReference>
<feature type="domain" description="Major facilitator superfamily (MFS) profile" evidence="9">
    <location>
        <begin position="14"/>
        <end position="394"/>
    </location>
</feature>
<feature type="transmembrane region" description="Helical" evidence="8">
    <location>
        <begin position="344"/>
        <end position="364"/>
    </location>
</feature>
<evidence type="ECO:0000256" key="4">
    <source>
        <dbReference type="ARBA" id="ARBA00022475"/>
    </source>
</evidence>
<feature type="transmembrane region" description="Helical" evidence="8">
    <location>
        <begin position="370"/>
        <end position="390"/>
    </location>
</feature>
<feature type="transmembrane region" description="Helical" evidence="8">
    <location>
        <begin position="105"/>
        <end position="126"/>
    </location>
</feature>
<keyword evidence="6 8" id="KW-1133">Transmembrane helix</keyword>
<dbReference type="Gene3D" id="1.20.1720.10">
    <property type="entry name" value="Multidrug resistance protein D"/>
    <property type="match status" value="1"/>
</dbReference>